<dbReference type="AlphaFoldDB" id="A0ABD2N9X9"/>
<accession>A0ABD2N9X9</accession>
<evidence type="ECO:0000313" key="2">
    <source>
        <dbReference type="Proteomes" id="UP001516400"/>
    </source>
</evidence>
<sequence length="122" mass="13392">MNHCCGRASGSSINSGNLVPLEESLPMNPSLKEQPHAHCHGDTLLRTSSMIVNVESSDSFLNLSLQNSNNSINFVNISGGLSSMYLSNDPARKTSATLMNKMLDWLTIFFWKCSLVCPKIML</sequence>
<keyword evidence="2" id="KW-1185">Reference proteome</keyword>
<name>A0ABD2N9X9_9CUCU</name>
<reference evidence="1 2" key="1">
    <citation type="journal article" date="2021" name="BMC Biol.">
        <title>Horizontally acquired antibacterial genes associated with adaptive radiation of ladybird beetles.</title>
        <authorList>
            <person name="Li H.S."/>
            <person name="Tang X.F."/>
            <person name="Huang Y.H."/>
            <person name="Xu Z.Y."/>
            <person name="Chen M.L."/>
            <person name="Du X.Y."/>
            <person name="Qiu B.Y."/>
            <person name="Chen P.T."/>
            <person name="Zhang W."/>
            <person name="Slipinski A."/>
            <person name="Escalona H.E."/>
            <person name="Waterhouse R.M."/>
            <person name="Zwick A."/>
            <person name="Pang H."/>
        </authorList>
    </citation>
    <scope>NUCLEOTIDE SEQUENCE [LARGE SCALE GENOMIC DNA]</scope>
    <source>
        <strain evidence="1">SYSU2018</strain>
    </source>
</reference>
<dbReference type="Proteomes" id="UP001516400">
    <property type="component" value="Unassembled WGS sequence"/>
</dbReference>
<dbReference type="EMBL" id="JABFTP020000083">
    <property type="protein sequence ID" value="KAL3275447.1"/>
    <property type="molecule type" value="Genomic_DNA"/>
</dbReference>
<protein>
    <submittedName>
        <fullName evidence="1">Uncharacterized protein</fullName>
    </submittedName>
</protein>
<evidence type="ECO:0000313" key="1">
    <source>
        <dbReference type="EMBL" id="KAL3275447.1"/>
    </source>
</evidence>
<gene>
    <name evidence="1" type="ORF">HHI36_020208</name>
</gene>
<proteinExistence type="predicted"/>
<organism evidence="1 2">
    <name type="scientific">Cryptolaemus montrouzieri</name>
    <dbReference type="NCBI Taxonomy" id="559131"/>
    <lineage>
        <taxon>Eukaryota</taxon>
        <taxon>Metazoa</taxon>
        <taxon>Ecdysozoa</taxon>
        <taxon>Arthropoda</taxon>
        <taxon>Hexapoda</taxon>
        <taxon>Insecta</taxon>
        <taxon>Pterygota</taxon>
        <taxon>Neoptera</taxon>
        <taxon>Endopterygota</taxon>
        <taxon>Coleoptera</taxon>
        <taxon>Polyphaga</taxon>
        <taxon>Cucujiformia</taxon>
        <taxon>Coccinelloidea</taxon>
        <taxon>Coccinellidae</taxon>
        <taxon>Scymninae</taxon>
        <taxon>Scymnini</taxon>
        <taxon>Cryptolaemus</taxon>
    </lineage>
</organism>
<comment type="caution">
    <text evidence="1">The sequence shown here is derived from an EMBL/GenBank/DDBJ whole genome shotgun (WGS) entry which is preliminary data.</text>
</comment>